<evidence type="ECO:0000256" key="1">
    <source>
        <dbReference type="SAM" id="Phobius"/>
    </source>
</evidence>
<keyword evidence="1" id="KW-1133">Transmembrane helix</keyword>
<feature type="transmembrane region" description="Helical" evidence="1">
    <location>
        <begin position="46"/>
        <end position="70"/>
    </location>
</feature>
<sequence length="243" mass="26387">MSSVYTNIARAPGVTSRPQTFSGLKVQRYFQVRKIFFPPLAFSRSFPFIGVGGNGVVGFVLSAVVAVRVVDMGNGYRPKFVRVCKHAEQASGTRCENYEGTQTCGDVGLGGSGDPLFFITTPGVIRLETEETVTITTFGAKDVSIFRVYLEDYPDRKRRFSERILSVAKDEVANVSVLITADDLIGIASLEGESSYVYLAAEGLGSDTSARLSKAQVSLLESVLDELGTTKDGKKQRARKETT</sequence>
<dbReference type="Pfam" id="PF17790">
    <property type="entry name" value="MG1"/>
    <property type="match status" value="1"/>
</dbReference>
<dbReference type="OrthoDB" id="6359008at2759"/>
<proteinExistence type="predicted"/>
<evidence type="ECO:0000313" key="4">
    <source>
        <dbReference type="Proteomes" id="UP000245119"/>
    </source>
</evidence>
<dbReference type="Gene3D" id="2.60.40.1930">
    <property type="match status" value="1"/>
</dbReference>
<dbReference type="Proteomes" id="UP000245119">
    <property type="component" value="Linkage Group LG11"/>
</dbReference>
<organism evidence="3 4">
    <name type="scientific">Pomacea canaliculata</name>
    <name type="common">Golden apple snail</name>
    <dbReference type="NCBI Taxonomy" id="400727"/>
    <lineage>
        <taxon>Eukaryota</taxon>
        <taxon>Metazoa</taxon>
        <taxon>Spiralia</taxon>
        <taxon>Lophotrochozoa</taxon>
        <taxon>Mollusca</taxon>
        <taxon>Gastropoda</taxon>
        <taxon>Caenogastropoda</taxon>
        <taxon>Architaenioglossa</taxon>
        <taxon>Ampullarioidea</taxon>
        <taxon>Ampullariidae</taxon>
        <taxon>Pomacea</taxon>
    </lineage>
</organism>
<keyword evidence="4" id="KW-1185">Reference proteome</keyword>
<dbReference type="STRING" id="400727.A0A2T7NKH7"/>
<protein>
    <recommendedName>
        <fullName evidence="2">Complement C3/4/5 macroglobulin domain-containing protein</fullName>
    </recommendedName>
</protein>
<evidence type="ECO:0000313" key="3">
    <source>
        <dbReference type="EMBL" id="PVD21661.1"/>
    </source>
</evidence>
<comment type="caution">
    <text evidence="3">The sequence shown here is derived from an EMBL/GenBank/DDBJ whole genome shotgun (WGS) entry which is preliminary data.</text>
</comment>
<feature type="domain" description="Complement C3/4/5 macroglobulin" evidence="2">
    <location>
        <begin position="115"/>
        <end position="202"/>
    </location>
</feature>
<keyword evidence="1" id="KW-0472">Membrane</keyword>
<accession>A0A2T7NKH7</accession>
<name>A0A2T7NKH7_POMCA</name>
<evidence type="ECO:0000259" key="2">
    <source>
        <dbReference type="Pfam" id="PF17790"/>
    </source>
</evidence>
<dbReference type="EMBL" id="PZQS01000011">
    <property type="protein sequence ID" value="PVD21661.1"/>
    <property type="molecule type" value="Genomic_DNA"/>
</dbReference>
<reference evidence="3 4" key="1">
    <citation type="submission" date="2018-04" db="EMBL/GenBank/DDBJ databases">
        <title>The genome of golden apple snail Pomacea canaliculata provides insight into stress tolerance and invasive adaptation.</title>
        <authorList>
            <person name="Liu C."/>
            <person name="Liu B."/>
            <person name="Ren Y."/>
            <person name="Zhang Y."/>
            <person name="Wang H."/>
            <person name="Li S."/>
            <person name="Jiang F."/>
            <person name="Yin L."/>
            <person name="Zhang G."/>
            <person name="Qian W."/>
            <person name="Fan W."/>
        </authorList>
    </citation>
    <scope>NUCLEOTIDE SEQUENCE [LARGE SCALE GENOMIC DNA]</scope>
    <source>
        <strain evidence="3">SZHN2017</strain>
        <tissue evidence="3">Muscle</tissue>
    </source>
</reference>
<keyword evidence="1" id="KW-0812">Transmembrane</keyword>
<dbReference type="InterPro" id="IPR041425">
    <property type="entry name" value="C3/4/5_MG1"/>
</dbReference>
<gene>
    <name evidence="3" type="ORF">C0Q70_17460</name>
</gene>
<dbReference type="AlphaFoldDB" id="A0A2T7NKH7"/>